<feature type="compositionally biased region" description="Low complexity" evidence="3">
    <location>
        <begin position="15"/>
        <end position="48"/>
    </location>
</feature>
<dbReference type="InterPro" id="IPR000182">
    <property type="entry name" value="GNAT_dom"/>
</dbReference>
<evidence type="ECO:0000259" key="4">
    <source>
        <dbReference type="PROSITE" id="PS51186"/>
    </source>
</evidence>
<evidence type="ECO:0000313" key="8">
    <source>
        <dbReference type="Proteomes" id="UP000623926"/>
    </source>
</evidence>
<feature type="region of interest" description="Disordered" evidence="3">
    <location>
        <begin position="1"/>
        <end position="59"/>
    </location>
</feature>
<dbReference type="Proteomes" id="UP000623926">
    <property type="component" value="Chromosome"/>
</dbReference>
<dbReference type="EMBL" id="CP070249">
    <property type="protein sequence ID" value="QRV41520.1"/>
    <property type="molecule type" value="Genomic_DNA"/>
</dbReference>
<keyword evidence="2" id="KW-0012">Acyltransferase</keyword>
<accession>A0ABD7D4K9</accession>
<evidence type="ECO:0000256" key="1">
    <source>
        <dbReference type="ARBA" id="ARBA00022679"/>
    </source>
</evidence>
<dbReference type="SUPFAM" id="SSF55729">
    <property type="entry name" value="Acyl-CoA N-acyltransferases (Nat)"/>
    <property type="match status" value="1"/>
</dbReference>
<protein>
    <submittedName>
        <fullName evidence="5">GNAT family N-acetyltransferase</fullName>
    </submittedName>
</protein>
<name>A0ABD7D4K9_9ACTN</name>
<dbReference type="InterPro" id="IPR050832">
    <property type="entry name" value="Bact_Acetyltransf"/>
</dbReference>
<feature type="domain" description="N-acetyltransferase" evidence="4">
    <location>
        <begin position="54"/>
        <end position="210"/>
    </location>
</feature>
<reference evidence="7 8" key="1">
    <citation type="submission" date="2021-02" db="EMBL/GenBank/DDBJ databases">
        <title>FDA dAtabase for Regulatory Grade micrObial Sequences (FDA-ARGOS): Supporting development and validation of Infectious Disease Dx tests.</title>
        <authorList>
            <person name="Sproer C."/>
            <person name="Gronow S."/>
            <person name="Severitt S."/>
            <person name="Schroder I."/>
            <person name="Tallon L."/>
            <person name="Sadzewicz L."/>
            <person name="Zhao X."/>
            <person name="Boylan J."/>
            <person name="Ott S."/>
            <person name="Bowen H."/>
            <person name="Vavikolanu K."/>
            <person name="Mehta A."/>
            <person name="Aluvathingal J."/>
            <person name="Nadendla S."/>
            <person name="Lowell S."/>
            <person name="Myers T."/>
            <person name="Yan Y."/>
            <person name="Sichtig H."/>
        </authorList>
    </citation>
    <scope>NUCLEOTIDE SEQUENCE [LARGE SCALE GENOMIC DNA]</scope>
    <source>
        <strain evidence="6 7">FDAARGOS_1211</strain>
        <strain evidence="5 8">FDAARGOS_1212</strain>
    </source>
</reference>
<dbReference type="Pfam" id="PF00583">
    <property type="entry name" value="Acetyltransf_1"/>
    <property type="match status" value="1"/>
</dbReference>
<dbReference type="Gene3D" id="3.40.630.30">
    <property type="match status" value="1"/>
</dbReference>
<dbReference type="GO" id="GO:0016746">
    <property type="term" value="F:acyltransferase activity"/>
    <property type="evidence" value="ECO:0007669"/>
    <property type="project" value="UniProtKB-KW"/>
</dbReference>
<dbReference type="EMBL" id="CP070245">
    <property type="protein sequence ID" value="QRV36214.1"/>
    <property type="molecule type" value="Genomic_DNA"/>
</dbReference>
<gene>
    <name evidence="6" type="ORF">I6J41_12800</name>
    <name evidence="5" type="ORF">I6J42_20780</name>
</gene>
<dbReference type="CDD" id="cd04301">
    <property type="entry name" value="NAT_SF"/>
    <property type="match status" value="1"/>
</dbReference>
<evidence type="ECO:0000313" key="5">
    <source>
        <dbReference type="EMBL" id="QRV36214.1"/>
    </source>
</evidence>
<evidence type="ECO:0000256" key="2">
    <source>
        <dbReference type="ARBA" id="ARBA00023315"/>
    </source>
</evidence>
<evidence type="ECO:0000256" key="3">
    <source>
        <dbReference type="SAM" id="MobiDB-lite"/>
    </source>
</evidence>
<dbReference type="PANTHER" id="PTHR43877">
    <property type="entry name" value="AMINOALKYLPHOSPHONATE N-ACETYLTRANSFERASE-RELATED-RELATED"/>
    <property type="match status" value="1"/>
</dbReference>
<dbReference type="PROSITE" id="PS51186">
    <property type="entry name" value="GNAT"/>
    <property type="match status" value="1"/>
</dbReference>
<keyword evidence="7" id="KW-1185">Reference proteome</keyword>
<organism evidence="5 8">
    <name type="scientific">Streptomyces californicus</name>
    <dbReference type="NCBI Taxonomy" id="67351"/>
    <lineage>
        <taxon>Bacteria</taxon>
        <taxon>Bacillati</taxon>
        <taxon>Actinomycetota</taxon>
        <taxon>Actinomycetes</taxon>
        <taxon>Kitasatosporales</taxon>
        <taxon>Streptomycetaceae</taxon>
        <taxon>Streptomyces</taxon>
    </lineage>
</organism>
<sequence>MTTTPPDPAGPDPVPAADAVSAPAAGARPGAGPAPGADAHPGARARPGSASGPVRVRPCREADLEPLERYLPSPGRTRRHAARFDRQERGLAAFLTAWADDVPVGTAQILWQGCAAPEVRARFPGCPELNGLSVWPPELRSRGIGSALIAAAEERVRAAGHTLIGLGVDDDNHRAAALYARIGYRETGCRYVDRYAYLDDEGVRHEVADPARFLVKELPKGPAAA</sequence>
<dbReference type="AlphaFoldDB" id="A0ABD7D4K9"/>
<feature type="compositionally biased region" description="Pro residues" evidence="3">
    <location>
        <begin position="1"/>
        <end position="14"/>
    </location>
</feature>
<keyword evidence="1" id="KW-0808">Transferase</keyword>
<evidence type="ECO:0000313" key="7">
    <source>
        <dbReference type="Proteomes" id="UP000598054"/>
    </source>
</evidence>
<proteinExistence type="predicted"/>
<dbReference type="InterPro" id="IPR016181">
    <property type="entry name" value="Acyl_CoA_acyltransferase"/>
</dbReference>
<evidence type="ECO:0000313" key="6">
    <source>
        <dbReference type="EMBL" id="QRV41520.1"/>
    </source>
</evidence>
<dbReference type="Proteomes" id="UP000598054">
    <property type="component" value="Chromosome"/>
</dbReference>